<dbReference type="PANTHER" id="PTHR13026">
    <property type="entry name" value="NNP-1 PROTEIN NOVEL NUCLEAR PROTEIN 1 NOP52"/>
    <property type="match status" value="1"/>
</dbReference>
<feature type="compositionally biased region" description="Basic residues" evidence="5">
    <location>
        <begin position="539"/>
        <end position="550"/>
    </location>
</feature>
<keyword evidence="7" id="KW-1185">Reference proteome</keyword>
<evidence type="ECO:0000256" key="1">
    <source>
        <dbReference type="ARBA" id="ARBA00004123"/>
    </source>
</evidence>
<comment type="similarity">
    <text evidence="2">Belongs to the RRP1 family.</text>
</comment>
<accession>A0AAV0DCD7</accession>
<evidence type="ECO:0000256" key="4">
    <source>
        <dbReference type="ARBA" id="ARBA00023242"/>
    </source>
</evidence>
<feature type="region of interest" description="Disordered" evidence="5">
    <location>
        <begin position="503"/>
        <end position="570"/>
    </location>
</feature>
<evidence type="ECO:0000256" key="3">
    <source>
        <dbReference type="ARBA" id="ARBA00022552"/>
    </source>
</evidence>
<evidence type="ECO:0000313" key="6">
    <source>
        <dbReference type="EMBL" id="CAH9095074.1"/>
    </source>
</evidence>
<dbReference type="GO" id="GO:0006364">
    <property type="term" value="P:rRNA processing"/>
    <property type="evidence" value="ECO:0007669"/>
    <property type="project" value="UniProtKB-KW"/>
</dbReference>
<sequence length="570" mass="64195">MKKRSRDFKPKPETLILDAVTPGPALIKHLASCNAPVRSKALRLLEVWLLSQSEIADDDMKKFWKGLFYCLWHSDKAPAQSHLINRASSLVLNLDLSLALNYFSVFLVSLKREWIGIDRLRLDKFYLLVRKFIYSIFSLCKKHSWNVELLTRVVDIFINNAFLAEDKLLGNGVCYHIVSVWLDELSGCSVPVDSDVVGYIFKPLFEVIKRSEDRVLVGKVKSCVFDKLLNSGKSLLEKKMNGAESNESYAEVALGLISMKMGFSSMLFEIGSSLECHQGNRKIIFKLHDEFLKLENLFETSRVHIVLPKVPIQEEEIPNMVPIESSKTNKGDASDGQTDENSRKCKKAKMMKVVSNKIGKKKEEKKRASQDCSLITETVFSPRFMENSKPSKIKKDSENALAGETIKDNPVVESVVFTETVISNLQMQFEKVATEVGDGEINKPKIPMKIKRKSGKTVNNIESCIVHLHNVGDFAVTAAKSEEKRSKKVRFAMKNNLVWKPHCPLPPQSLRLPPSSTPRGSALKKGVPPGPVREMPSASKKRKLKKKGRKMLSTISPAMKRLKKHKASSP</sequence>
<feature type="compositionally biased region" description="Low complexity" evidence="5">
    <location>
        <begin position="508"/>
        <end position="518"/>
    </location>
</feature>
<keyword evidence="4" id="KW-0539">Nucleus</keyword>
<dbReference type="Proteomes" id="UP001152523">
    <property type="component" value="Unassembled WGS sequence"/>
</dbReference>
<dbReference type="AlphaFoldDB" id="A0AAV0DCD7"/>
<proteinExistence type="inferred from homology"/>
<dbReference type="GO" id="GO:0030688">
    <property type="term" value="C:preribosome, small subunit precursor"/>
    <property type="evidence" value="ECO:0007669"/>
    <property type="project" value="InterPro"/>
</dbReference>
<evidence type="ECO:0000313" key="7">
    <source>
        <dbReference type="Proteomes" id="UP001152523"/>
    </source>
</evidence>
<reference evidence="6" key="1">
    <citation type="submission" date="2022-07" db="EMBL/GenBank/DDBJ databases">
        <authorList>
            <person name="Macas J."/>
            <person name="Novak P."/>
            <person name="Neumann P."/>
        </authorList>
    </citation>
    <scope>NUCLEOTIDE SEQUENCE</scope>
</reference>
<name>A0AAV0DCD7_9ASTE</name>
<dbReference type="GO" id="GO:0005634">
    <property type="term" value="C:nucleus"/>
    <property type="evidence" value="ECO:0007669"/>
    <property type="project" value="UniProtKB-SubCell"/>
</dbReference>
<feature type="region of interest" description="Disordered" evidence="5">
    <location>
        <begin position="323"/>
        <end position="345"/>
    </location>
</feature>
<organism evidence="6 7">
    <name type="scientific">Cuscuta epithymum</name>
    <dbReference type="NCBI Taxonomy" id="186058"/>
    <lineage>
        <taxon>Eukaryota</taxon>
        <taxon>Viridiplantae</taxon>
        <taxon>Streptophyta</taxon>
        <taxon>Embryophyta</taxon>
        <taxon>Tracheophyta</taxon>
        <taxon>Spermatophyta</taxon>
        <taxon>Magnoliopsida</taxon>
        <taxon>eudicotyledons</taxon>
        <taxon>Gunneridae</taxon>
        <taxon>Pentapetalae</taxon>
        <taxon>asterids</taxon>
        <taxon>lamiids</taxon>
        <taxon>Solanales</taxon>
        <taxon>Convolvulaceae</taxon>
        <taxon>Cuscuteae</taxon>
        <taxon>Cuscuta</taxon>
        <taxon>Cuscuta subgen. Cuscuta</taxon>
    </lineage>
</organism>
<dbReference type="InterPro" id="IPR010301">
    <property type="entry name" value="RRP1"/>
</dbReference>
<dbReference type="Pfam" id="PF05997">
    <property type="entry name" value="Nop52"/>
    <property type="match status" value="1"/>
</dbReference>
<protein>
    <submittedName>
        <fullName evidence="6">Uncharacterized protein</fullName>
    </submittedName>
</protein>
<evidence type="ECO:0000256" key="2">
    <source>
        <dbReference type="ARBA" id="ARBA00006374"/>
    </source>
</evidence>
<keyword evidence="3" id="KW-0698">rRNA processing</keyword>
<comment type="subcellular location">
    <subcellularLocation>
        <location evidence="1">Nucleus</location>
    </subcellularLocation>
</comment>
<feature type="compositionally biased region" description="Basic residues" evidence="5">
    <location>
        <begin position="560"/>
        <end position="570"/>
    </location>
</feature>
<dbReference type="PANTHER" id="PTHR13026:SF0">
    <property type="entry name" value="RIBOSOMAL RNA PROCESSING 1B"/>
    <property type="match status" value="1"/>
</dbReference>
<dbReference type="EMBL" id="CAMAPF010000083">
    <property type="protein sequence ID" value="CAH9095074.1"/>
    <property type="molecule type" value="Genomic_DNA"/>
</dbReference>
<gene>
    <name evidence="6" type="ORF">CEPIT_LOCUS13145</name>
</gene>
<evidence type="ECO:0000256" key="5">
    <source>
        <dbReference type="SAM" id="MobiDB-lite"/>
    </source>
</evidence>
<comment type="caution">
    <text evidence="6">The sequence shown here is derived from an EMBL/GenBank/DDBJ whole genome shotgun (WGS) entry which is preliminary data.</text>
</comment>